<name>A0ABU6XR14_9FABA</name>
<accession>A0ABU6XR14</accession>
<keyword evidence="2" id="KW-1185">Reference proteome</keyword>
<protein>
    <submittedName>
        <fullName evidence="1">Uncharacterized protein</fullName>
    </submittedName>
</protein>
<evidence type="ECO:0000313" key="1">
    <source>
        <dbReference type="EMBL" id="MED6200972.1"/>
    </source>
</evidence>
<sequence>MRQKRRKWKVRESIPEDVGLGDDATWEHEVNSIDWAFPAEFNFRVALDYGLTQDSVREALGPVVPEQLLGTAQHYACKRIACLQVGIENAFSAKLKMEKELATAKN</sequence>
<organism evidence="1 2">
    <name type="scientific">Stylosanthes scabra</name>
    <dbReference type="NCBI Taxonomy" id="79078"/>
    <lineage>
        <taxon>Eukaryota</taxon>
        <taxon>Viridiplantae</taxon>
        <taxon>Streptophyta</taxon>
        <taxon>Embryophyta</taxon>
        <taxon>Tracheophyta</taxon>
        <taxon>Spermatophyta</taxon>
        <taxon>Magnoliopsida</taxon>
        <taxon>eudicotyledons</taxon>
        <taxon>Gunneridae</taxon>
        <taxon>Pentapetalae</taxon>
        <taxon>rosids</taxon>
        <taxon>fabids</taxon>
        <taxon>Fabales</taxon>
        <taxon>Fabaceae</taxon>
        <taxon>Papilionoideae</taxon>
        <taxon>50 kb inversion clade</taxon>
        <taxon>dalbergioids sensu lato</taxon>
        <taxon>Dalbergieae</taxon>
        <taxon>Pterocarpus clade</taxon>
        <taxon>Stylosanthes</taxon>
    </lineage>
</organism>
<comment type="caution">
    <text evidence="1">The sequence shown here is derived from an EMBL/GenBank/DDBJ whole genome shotgun (WGS) entry which is preliminary data.</text>
</comment>
<reference evidence="1 2" key="1">
    <citation type="journal article" date="2023" name="Plants (Basel)">
        <title>Bridging the Gap: Combining Genomics and Transcriptomics Approaches to Understand Stylosanthes scabra, an Orphan Legume from the Brazilian Caatinga.</title>
        <authorList>
            <person name="Ferreira-Neto J.R.C."/>
            <person name="da Silva M.D."/>
            <person name="Binneck E."/>
            <person name="de Melo N.F."/>
            <person name="da Silva R.H."/>
            <person name="de Melo A.L.T.M."/>
            <person name="Pandolfi V."/>
            <person name="Bustamante F.O."/>
            <person name="Brasileiro-Vidal A.C."/>
            <person name="Benko-Iseppon A.M."/>
        </authorList>
    </citation>
    <scope>NUCLEOTIDE SEQUENCE [LARGE SCALE GENOMIC DNA]</scope>
    <source>
        <tissue evidence="1">Leaves</tissue>
    </source>
</reference>
<gene>
    <name evidence="1" type="ORF">PIB30_090437</name>
</gene>
<evidence type="ECO:0000313" key="2">
    <source>
        <dbReference type="Proteomes" id="UP001341840"/>
    </source>
</evidence>
<dbReference type="Proteomes" id="UP001341840">
    <property type="component" value="Unassembled WGS sequence"/>
</dbReference>
<proteinExistence type="predicted"/>
<dbReference type="EMBL" id="JASCZI010213195">
    <property type="protein sequence ID" value="MED6200972.1"/>
    <property type="molecule type" value="Genomic_DNA"/>
</dbReference>